<keyword evidence="2" id="KW-1185">Reference proteome</keyword>
<dbReference type="AlphaFoldDB" id="A0A6N7PWM2"/>
<comment type="caution">
    <text evidence="1">The sequence shown here is derived from an EMBL/GenBank/DDBJ whole genome shotgun (WGS) entry which is preliminary data.</text>
</comment>
<name>A0A6N7PWM2_9BACT</name>
<evidence type="ECO:0000313" key="2">
    <source>
        <dbReference type="Proteomes" id="UP000440224"/>
    </source>
</evidence>
<proteinExistence type="predicted"/>
<dbReference type="Proteomes" id="UP000440224">
    <property type="component" value="Unassembled WGS sequence"/>
</dbReference>
<accession>A0A6N7PWM2</accession>
<dbReference type="RefSeq" id="WP_153823272.1">
    <property type="nucleotide sequence ID" value="NZ_WJIE01000011.1"/>
</dbReference>
<dbReference type="OrthoDB" id="5517493at2"/>
<reference evidence="1 2" key="1">
    <citation type="submission" date="2019-10" db="EMBL/GenBank/DDBJ databases">
        <title>A soil myxobacterium in the family Polyangiaceae.</title>
        <authorList>
            <person name="Li Y."/>
            <person name="Wang J."/>
        </authorList>
    </citation>
    <scope>NUCLEOTIDE SEQUENCE [LARGE SCALE GENOMIC DNA]</scope>
    <source>
        <strain evidence="1 2">DSM 14734</strain>
    </source>
</reference>
<sequence length="143" mass="15462">MTKAGNVSVGTELRIGAHRLVFEEADTVHIELCGELGEELRDLVEALEAFGGDRPYLLVLASVSRVTTWTAGARKVALSSHRIRLPRRAVALHGGGFALRMSIGMLMRATAALGARERFVFHGDDEAAARAWLAQMRPRLAGG</sequence>
<dbReference type="EMBL" id="WJIE01000011">
    <property type="protein sequence ID" value="MRG96478.1"/>
    <property type="molecule type" value="Genomic_DNA"/>
</dbReference>
<evidence type="ECO:0000313" key="1">
    <source>
        <dbReference type="EMBL" id="MRG96478.1"/>
    </source>
</evidence>
<protein>
    <recommendedName>
        <fullName evidence="3">STAS/SEC14 domain-containing protein</fullName>
    </recommendedName>
</protein>
<evidence type="ECO:0008006" key="3">
    <source>
        <dbReference type="Google" id="ProtNLM"/>
    </source>
</evidence>
<gene>
    <name evidence="1" type="ORF">GF068_31825</name>
</gene>
<organism evidence="1 2">
    <name type="scientific">Polyangium spumosum</name>
    <dbReference type="NCBI Taxonomy" id="889282"/>
    <lineage>
        <taxon>Bacteria</taxon>
        <taxon>Pseudomonadati</taxon>
        <taxon>Myxococcota</taxon>
        <taxon>Polyangia</taxon>
        <taxon>Polyangiales</taxon>
        <taxon>Polyangiaceae</taxon>
        <taxon>Polyangium</taxon>
    </lineage>
</organism>